<evidence type="ECO:0000256" key="2">
    <source>
        <dbReference type="SAM" id="MobiDB-lite"/>
    </source>
</evidence>
<reference evidence="5" key="3">
    <citation type="submission" date="2024-02" db="UniProtKB">
        <authorList>
            <consortium name="WormBaseParasite"/>
        </authorList>
    </citation>
    <scope>IDENTIFICATION</scope>
    <source>
        <strain evidence="5">pt0022</strain>
    </source>
</reference>
<evidence type="ECO:0000313" key="4">
    <source>
        <dbReference type="Proteomes" id="UP000093561"/>
    </source>
</evidence>
<feature type="chain" id="PRO_5042002572" evidence="3">
    <location>
        <begin position="20"/>
        <end position="260"/>
    </location>
</feature>
<dbReference type="PANTHER" id="PTHR46706:SF12">
    <property type="entry name" value="PROTEIN QUA-1-RELATED"/>
    <property type="match status" value="1"/>
</dbReference>
<sequence>MKKLFYLLLFSALSYQTFASFCGSTGVPFSFEVLPSGAPILGCAQPTCVASLKGKKDDSNFLVNANGQADGFMRDDDKDVKIYGDPYDNKLYANCSGQFSDLSCLRKDQWVGGIEYIDHPRQPLILQCCTFPGLRFSQEVGITNVGPGEAITGGEVIRDGRQISFDVIANARKVVDANTHIVSYEVTVRRMHCLPDPPEPVVDFQKDVSDEIVKVLTKGTDLSTFRKEKSLKKEKLEELQGKKTFTDTGSHKIDEKKQYK</sequence>
<proteinExistence type="predicted"/>
<reference evidence="4" key="1">
    <citation type="submission" date="2015-03" db="EMBL/GenBank/DDBJ databases">
        <title>Wuchereria bancrofti Genome Sequencing Papua New Guinea Strain.</title>
        <authorList>
            <person name="Small S.T."/>
            <person name="Serre D."/>
            <person name="Zimmerman P.A."/>
        </authorList>
    </citation>
    <scope>NUCLEOTIDE SEQUENCE [LARGE SCALE GENOMIC DNA]</scope>
    <source>
        <strain evidence="4">pt0022</strain>
    </source>
</reference>
<dbReference type="PANTHER" id="PTHR46706">
    <property type="entry name" value="PROTEIN QUA-1-RELATED"/>
    <property type="match status" value="1"/>
</dbReference>
<evidence type="ECO:0000256" key="1">
    <source>
        <dbReference type="ARBA" id="ARBA00022473"/>
    </source>
</evidence>
<dbReference type="AlphaFoldDB" id="A0AAF5PMN5"/>
<feature type="signal peptide" evidence="3">
    <location>
        <begin position="1"/>
        <end position="19"/>
    </location>
</feature>
<dbReference type="Proteomes" id="UP000093561">
    <property type="component" value="Unassembled WGS sequence"/>
</dbReference>
<dbReference type="WBParaSite" id="mrna-Wban_02978">
    <property type="protein sequence ID" value="mrna-Wban_02978"/>
    <property type="gene ID" value="Wban_02978"/>
</dbReference>
<name>A0AAF5PMN5_WUCBA</name>
<keyword evidence="1" id="KW-0217">Developmental protein</keyword>
<keyword evidence="3" id="KW-0732">Signal</keyword>
<protein>
    <submittedName>
        <fullName evidence="5">Uncharacterized protein</fullName>
    </submittedName>
</protein>
<dbReference type="InterPro" id="IPR052140">
    <property type="entry name" value="Dev_Signal_Hedgehog-like"/>
</dbReference>
<evidence type="ECO:0000313" key="5">
    <source>
        <dbReference type="WBParaSite" id="mrna-Wban_02978"/>
    </source>
</evidence>
<reference evidence="4" key="2">
    <citation type="journal article" date="2016" name="Mol. Ecol.">
        <title>Population genomics of the filarial nematode parasite Wuchereria bancrofti from mosquitoes.</title>
        <authorList>
            <person name="Small S.T."/>
            <person name="Reimer L.J."/>
            <person name="Tisch D.J."/>
            <person name="King C.L."/>
            <person name="Christensen B.M."/>
            <person name="Siba P.M."/>
            <person name="Kazura J.W."/>
            <person name="Serre D."/>
            <person name="Zimmerman P.A."/>
        </authorList>
    </citation>
    <scope>NUCLEOTIDE SEQUENCE</scope>
    <source>
        <strain evidence="4">pt0022</strain>
    </source>
</reference>
<organism evidence="4 5">
    <name type="scientific">Wuchereria bancrofti</name>
    <dbReference type="NCBI Taxonomy" id="6293"/>
    <lineage>
        <taxon>Eukaryota</taxon>
        <taxon>Metazoa</taxon>
        <taxon>Ecdysozoa</taxon>
        <taxon>Nematoda</taxon>
        <taxon>Chromadorea</taxon>
        <taxon>Rhabditida</taxon>
        <taxon>Spirurina</taxon>
        <taxon>Spiruromorpha</taxon>
        <taxon>Filarioidea</taxon>
        <taxon>Onchocercidae</taxon>
        <taxon>Wuchereria</taxon>
    </lineage>
</organism>
<accession>A0AAF5PMN5</accession>
<evidence type="ECO:0000256" key="3">
    <source>
        <dbReference type="SAM" id="SignalP"/>
    </source>
</evidence>
<feature type="region of interest" description="Disordered" evidence="2">
    <location>
        <begin position="240"/>
        <end position="260"/>
    </location>
</feature>